<accession>A0A7W6MK04</accession>
<name>A0A7W6MK04_9HYPH</name>
<keyword evidence="3" id="KW-1185">Reference proteome</keyword>
<proteinExistence type="predicted"/>
<protein>
    <submittedName>
        <fullName evidence="2">Phasin family protein</fullName>
    </submittedName>
</protein>
<dbReference type="InterPro" id="IPR018968">
    <property type="entry name" value="Phasin"/>
</dbReference>
<dbReference type="EMBL" id="JACIEK010000006">
    <property type="protein sequence ID" value="MBB3998710.1"/>
    <property type="molecule type" value="Genomic_DNA"/>
</dbReference>
<dbReference type="Proteomes" id="UP000542776">
    <property type="component" value="Unassembled WGS sequence"/>
</dbReference>
<dbReference type="Pfam" id="PF09361">
    <property type="entry name" value="Phasin_2"/>
    <property type="match status" value="1"/>
</dbReference>
<dbReference type="RefSeq" id="WP_183200242.1">
    <property type="nucleotide sequence ID" value="NZ_JACIEK010000006.1"/>
</dbReference>
<dbReference type="AlphaFoldDB" id="A0A7W6MK04"/>
<gene>
    <name evidence="2" type="ORF">GGR04_002558</name>
</gene>
<sequence>MNMYEDANKAGKESMDNALKSFSAMSKGFQQIAAETGEFTKRSYEQTAQMMEKLAQVRTLDKAVELQNDYAKSAYETWMSQAQKMGEMYSAIARETYKPFENTAAAAVKYGEDAARQAG</sequence>
<dbReference type="SUPFAM" id="SSF47857">
    <property type="entry name" value="Apolipophorin-III"/>
    <property type="match status" value="1"/>
</dbReference>
<reference evidence="2 3" key="1">
    <citation type="submission" date="2020-08" db="EMBL/GenBank/DDBJ databases">
        <title>Genomic Encyclopedia of Type Strains, Phase IV (KMG-IV): sequencing the most valuable type-strain genomes for metagenomic binning, comparative biology and taxonomic classification.</title>
        <authorList>
            <person name="Goeker M."/>
        </authorList>
    </citation>
    <scope>NUCLEOTIDE SEQUENCE [LARGE SCALE GENOMIC DNA]</scope>
    <source>
        <strain evidence="2 3">DSM 102238</strain>
    </source>
</reference>
<comment type="caution">
    <text evidence="2">The sequence shown here is derived from an EMBL/GenBank/DDBJ whole genome shotgun (WGS) entry which is preliminary data.</text>
</comment>
<feature type="domain" description="Phasin" evidence="1">
    <location>
        <begin position="5"/>
        <end position="102"/>
    </location>
</feature>
<evidence type="ECO:0000313" key="3">
    <source>
        <dbReference type="Proteomes" id="UP000542776"/>
    </source>
</evidence>
<evidence type="ECO:0000313" key="2">
    <source>
        <dbReference type="EMBL" id="MBB3998710.1"/>
    </source>
</evidence>
<evidence type="ECO:0000259" key="1">
    <source>
        <dbReference type="Pfam" id="PF09361"/>
    </source>
</evidence>
<organism evidence="2 3">
    <name type="scientific">Aureimonas pseudogalii</name>
    <dbReference type="NCBI Taxonomy" id="1744844"/>
    <lineage>
        <taxon>Bacteria</taxon>
        <taxon>Pseudomonadati</taxon>
        <taxon>Pseudomonadota</taxon>
        <taxon>Alphaproteobacteria</taxon>
        <taxon>Hyphomicrobiales</taxon>
        <taxon>Aurantimonadaceae</taxon>
        <taxon>Aureimonas</taxon>
    </lineage>
</organism>